<gene>
    <name evidence="1" type="ORF">HHL08_18685</name>
</gene>
<dbReference type="Proteomes" id="UP000519023">
    <property type="component" value="Unassembled WGS sequence"/>
</dbReference>
<proteinExistence type="predicted"/>
<name>A0A7X9WYD1_9SPHN</name>
<dbReference type="Pfam" id="PF14099">
    <property type="entry name" value="Polysacc_lyase"/>
    <property type="match status" value="1"/>
</dbReference>
<reference evidence="1 2" key="1">
    <citation type="submission" date="2020-04" db="EMBL/GenBank/DDBJ databases">
        <title>Sphingobium sp. AR-3-1 isolated from Arctic soil.</title>
        <authorList>
            <person name="Dahal R.H."/>
            <person name="Chaudhary D.K."/>
        </authorList>
    </citation>
    <scope>NUCLEOTIDE SEQUENCE [LARGE SCALE GENOMIC DNA]</scope>
    <source>
        <strain evidence="1 2">AR-3-1</strain>
    </source>
</reference>
<comment type="caution">
    <text evidence="1">The sequence shown here is derived from an EMBL/GenBank/DDBJ whole genome shotgun (WGS) entry which is preliminary data.</text>
</comment>
<dbReference type="InterPro" id="IPR025975">
    <property type="entry name" value="Polysacc_lyase"/>
</dbReference>
<accession>A0A7X9WYD1</accession>
<dbReference type="AlphaFoldDB" id="A0A7X9WYD1"/>
<evidence type="ECO:0000313" key="1">
    <source>
        <dbReference type="EMBL" id="NML12147.1"/>
    </source>
</evidence>
<dbReference type="EMBL" id="JABBFV010000016">
    <property type="protein sequence ID" value="NML12147.1"/>
    <property type="molecule type" value="Genomic_DNA"/>
</dbReference>
<sequence>MSDFKYVVSDCSIIDTFTISPGNGGGTLDAAHSNERIELITLDPIIRKSKEVIMVSKDYNISYSMFIPAGQKITSSFTIVGQVHAVEDRDDIAAMPPIMAFVLKQKESGKYVWQMHIRSDSKKISRAFPKAKMIWEKTIEGGKWYKIQLTLRTSPRGKAYVRLYVNDVKELEKTNAPIGYNNDNPSAYWQFGIYRRSSSIPFSVSYANMMQGPEISNPSAICS</sequence>
<protein>
    <submittedName>
        <fullName evidence="1">Uncharacterized protein</fullName>
    </submittedName>
</protein>
<keyword evidence="2" id="KW-1185">Reference proteome</keyword>
<evidence type="ECO:0000313" key="2">
    <source>
        <dbReference type="Proteomes" id="UP000519023"/>
    </source>
</evidence>
<dbReference type="Gene3D" id="2.60.120.200">
    <property type="match status" value="1"/>
</dbReference>
<dbReference type="RefSeq" id="WP_169574545.1">
    <property type="nucleotide sequence ID" value="NZ_JABBFV010000016.1"/>
</dbReference>
<organism evidence="1 2">
    <name type="scientific">Sphingobium psychrophilum</name>
    <dbReference type="NCBI Taxonomy" id="2728834"/>
    <lineage>
        <taxon>Bacteria</taxon>
        <taxon>Pseudomonadati</taxon>
        <taxon>Pseudomonadota</taxon>
        <taxon>Alphaproteobacteria</taxon>
        <taxon>Sphingomonadales</taxon>
        <taxon>Sphingomonadaceae</taxon>
        <taxon>Sphingobium</taxon>
    </lineage>
</organism>